<gene>
    <name evidence="8" type="ORF">CAL22_13885</name>
</gene>
<keyword evidence="9" id="KW-1185">Reference proteome</keyword>
<evidence type="ECO:0000256" key="6">
    <source>
        <dbReference type="ARBA" id="ARBA00022970"/>
    </source>
</evidence>
<dbReference type="InterPro" id="IPR003439">
    <property type="entry name" value="ABC_transporter-like_ATP-bd"/>
</dbReference>
<dbReference type="PROSITE" id="PS50893">
    <property type="entry name" value="ABC_TRANSPORTER_2"/>
    <property type="match status" value="1"/>
</dbReference>
<protein>
    <submittedName>
        <fullName evidence="8">ABC transporter ATP-binding protein</fullName>
    </submittedName>
</protein>
<keyword evidence="5 8" id="KW-0067">ATP-binding</keyword>
<dbReference type="RefSeq" id="WP_094814224.1">
    <property type="nucleotide sequence ID" value="NZ_NEVU01000003.1"/>
</dbReference>
<evidence type="ECO:0000256" key="4">
    <source>
        <dbReference type="ARBA" id="ARBA00022741"/>
    </source>
</evidence>
<dbReference type="GO" id="GO:0015658">
    <property type="term" value="F:branched-chain amino acid transmembrane transporter activity"/>
    <property type="evidence" value="ECO:0007669"/>
    <property type="project" value="TreeGrafter"/>
</dbReference>
<dbReference type="AlphaFoldDB" id="A0A261VB39"/>
<dbReference type="OrthoDB" id="8665447at2"/>
<evidence type="ECO:0000313" key="9">
    <source>
        <dbReference type="Proteomes" id="UP000216429"/>
    </source>
</evidence>
<name>A0A261VB39_9BORD</name>
<keyword evidence="4" id="KW-0547">Nucleotide-binding</keyword>
<evidence type="ECO:0000259" key="7">
    <source>
        <dbReference type="PROSITE" id="PS50893"/>
    </source>
</evidence>
<organism evidence="8 9">
    <name type="scientific">Bordetella genomosp. 12</name>
    <dbReference type="NCBI Taxonomy" id="463035"/>
    <lineage>
        <taxon>Bacteria</taxon>
        <taxon>Pseudomonadati</taxon>
        <taxon>Pseudomonadota</taxon>
        <taxon>Betaproteobacteria</taxon>
        <taxon>Burkholderiales</taxon>
        <taxon>Alcaligenaceae</taxon>
        <taxon>Bordetella</taxon>
    </lineage>
</organism>
<dbReference type="EMBL" id="NEVU01000003">
    <property type="protein sequence ID" value="OZI70981.1"/>
    <property type="molecule type" value="Genomic_DNA"/>
</dbReference>
<sequence>MNNKENVLDVERLSVMYGIVPAVSGASFTVQRGSISTIVGSNGAGKSTIMKALTGLVAPASGQVRFYGEDITGLAPDALVARGLVLVPEGRRLFKAMTVAENLELGAYREKDKNAIQRRIEGVLERFPALKSRLDSPAGSLSGGQQQMVAVGRALMAKPRLLLLDEPTIGLAPAIVDTIAQIIQDIAAEGVDVMLVEQNAEMALEIATHAFILERGEIQLQGLASDLANSEAVRKAYLGI</sequence>
<dbReference type="GO" id="GO:0015807">
    <property type="term" value="P:L-amino acid transport"/>
    <property type="evidence" value="ECO:0007669"/>
    <property type="project" value="TreeGrafter"/>
</dbReference>
<dbReference type="PANTHER" id="PTHR43820">
    <property type="entry name" value="HIGH-AFFINITY BRANCHED-CHAIN AMINO ACID TRANSPORT ATP-BINDING PROTEIN LIVF"/>
    <property type="match status" value="1"/>
</dbReference>
<evidence type="ECO:0000256" key="5">
    <source>
        <dbReference type="ARBA" id="ARBA00022840"/>
    </source>
</evidence>
<dbReference type="Gene3D" id="3.40.50.300">
    <property type="entry name" value="P-loop containing nucleotide triphosphate hydrolases"/>
    <property type="match status" value="1"/>
</dbReference>
<accession>A0A261VB39</accession>
<evidence type="ECO:0000313" key="8">
    <source>
        <dbReference type="EMBL" id="OZI70981.1"/>
    </source>
</evidence>
<dbReference type="PROSITE" id="PS00211">
    <property type="entry name" value="ABC_TRANSPORTER_1"/>
    <property type="match status" value="1"/>
</dbReference>
<comment type="similarity">
    <text evidence="1">Belongs to the ABC transporter superfamily.</text>
</comment>
<dbReference type="SUPFAM" id="SSF52540">
    <property type="entry name" value="P-loop containing nucleoside triphosphate hydrolases"/>
    <property type="match status" value="1"/>
</dbReference>
<dbReference type="InterPro" id="IPR027417">
    <property type="entry name" value="P-loop_NTPase"/>
</dbReference>
<dbReference type="PANTHER" id="PTHR43820:SF4">
    <property type="entry name" value="HIGH-AFFINITY BRANCHED-CHAIN AMINO ACID TRANSPORT ATP-BINDING PROTEIN LIVF"/>
    <property type="match status" value="1"/>
</dbReference>
<keyword evidence="3" id="KW-1003">Cell membrane</keyword>
<dbReference type="GO" id="GO:0005524">
    <property type="term" value="F:ATP binding"/>
    <property type="evidence" value="ECO:0007669"/>
    <property type="project" value="UniProtKB-KW"/>
</dbReference>
<evidence type="ECO:0000256" key="2">
    <source>
        <dbReference type="ARBA" id="ARBA00022448"/>
    </source>
</evidence>
<keyword evidence="3" id="KW-0472">Membrane</keyword>
<evidence type="ECO:0000256" key="3">
    <source>
        <dbReference type="ARBA" id="ARBA00022475"/>
    </source>
</evidence>
<dbReference type="SMART" id="SM00382">
    <property type="entry name" value="AAA"/>
    <property type="match status" value="1"/>
</dbReference>
<dbReference type="GO" id="GO:0016887">
    <property type="term" value="F:ATP hydrolysis activity"/>
    <property type="evidence" value="ECO:0007669"/>
    <property type="project" value="InterPro"/>
</dbReference>
<comment type="caution">
    <text evidence="8">The sequence shown here is derived from an EMBL/GenBank/DDBJ whole genome shotgun (WGS) entry which is preliminary data.</text>
</comment>
<dbReference type="Proteomes" id="UP000216429">
    <property type="component" value="Unassembled WGS sequence"/>
</dbReference>
<reference evidence="9" key="1">
    <citation type="submission" date="2017-05" db="EMBL/GenBank/DDBJ databases">
        <title>Complete and WGS of Bordetella genogroups.</title>
        <authorList>
            <person name="Spilker T."/>
            <person name="Lipuma J."/>
        </authorList>
    </citation>
    <scope>NUCLEOTIDE SEQUENCE [LARGE SCALE GENOMIC DNA]</scope>
    <source>
        <strain evidence="9">AU6712</strain>
    </source>
</reference>
<evidence type="ECO:0000256" key="1">
    <source>
        <dbReference type="ARBA" id="ARBA00005417"/>
    </source>
</evidence>
<proteinExistence type="inferred from homology"/>
<dbReference type="Pfam" id="PF00005">
    <property type="entry name" value="ABC_tran"/>
    <property type="match status" value="1"/>
</dbReference>
<keyword evidence="6" id="KW-0029">Amino-acid transport</keyword>
<keyword evidence="2" id="KW-0813">Transport</keyword>
<dbReference type="InterPro" id="IPR003593">
    <property type="entry name" value="AAA+_ATPase"/>
</dbReference>
<feature type="domain" description="ABC transporter" evidence="7">
    <location>
        <begin position="8"/>
        <end position="240"/>
    </location>
</feature>
<dbReference type="InterPro" id="IPR052156">
    <property type="entry name" value="BCAA_Transport_ATP-bd_LivF"/>
</dbReference>
<dbReference type="InterPro" id="IPR017871">
    <property type="entry name" value="ABC_transporter-like_CS"/>
</dbReference>
<dbReference type="CDD" id="cd03224">
    <property type="entry name" value="ABC_TM1139_LivF_branched"/>
    <property type="match status" value="1"/>
</dbReference>